<dbReference type="InterPro" id="IPR006255">
    <property type="entry name" value="SucB"/>
</dbReference>
<dbReference type="SUPFAM" id="SSF51230">
    <property type="entry name" value="Single hybrid motif"/>
    <property type="match status" value="1"/>
</dbReference>
<name>A0AA88KMG3_NAELO</name>
<keyword evidence="7" id="KW-0808">Transferase</keyword>
<keyword evidence="6" id="KW-0816">Tricarboxylic acid cycle</keyword>
<evidence type="ECO:0000313" key="15">
    <source>
        <dbReference type="EMBL" id="KAG2388930.1"/>
    </source>
</evidence>
<keyword evidence="9" id="KW-0809">Transit peptide</keyword>
<keyword evidence="10" id="KW-0496">Mitochondrion</keyword>
<protein>
    <recommendedName>
        <fullName evidence="5">dihydrolipoyllysine-residue succinyltransferase</fullName>
        <ecNumber evidence="5">2.3.1.61</ecNumber>
    </recommendedName>
    <alternativeName>
        <fullName evidence="12">2-oxoglutarate dehydrogenase complex component E2</fullName>
    </alternativeName>
</protein>
<evidence type="ECO:0000256" key="5">
    <source>
        <dbReference type="ARBA" id="ARBA00012945"/>
    </source>
</evidence>
<comment type="similarity">
    <text evidence="4">Belongs to the 2-oxoacid dehydrogenase family.</text>
</comment>
<dbReference type="InterPro" id="IPR001078">
    <property type="entry name" value="2-oxoacid_DH_actylTfrase"/>
</dbReference>
<proteinExistence type="inferred from homology"/>
<comment type="subcellular location">
    <subcellularLocation>
        <location evidence="2">Mitochondrion</location>
    </subcellularLocation>
</comment>
<feature type="compositionally biased region" description="Low complexity" evidence="13">
    <location>
        <begin position="142"/>
        <end position="174"/>
    </location>
</feature>
<evidence type="ECO:0000256" key="12">
    <source>
        <dbReference type="ARBA" id="ARBA00032406"/>
    </source>
</evidence>
<dbReference type="GO" id="GO:0006099">
    <property type="term" value="P:tricarboxylic acid cycle"/>
    <property type="evidence" value="ECO:0007669"/>
    <property type="project" value="UniProtKB-KW"/>
</dbReference>
<keyword evidence="16" id="KW-1185">Reference proteome</keyword>
<organism evidence="15 16">
    <name type="scientific">Naegleria lovaniensis</name>
    <name type="common">Amoeba</name>
    <dbReference type="NCBI Taxonomy" id="51637"/>
    <lineage>
        <taxon>Eukaryota</taxon>
        <taxon>Discoba</taxon>
        <taxon>Heterolobosea</taxon>
        <taxon>Tetramitia</taxon>
        <taxon>Eutetramitia</taxon>
        <taxon>Vahlkampfiidae</taxon>
        <taxon>Naegleria</taxon>
    </lineage>
</organism>
<dbReference type="InterPro" id="IPR011053">
    <property type="entry name" value="Single_hybrid_motif"/>
</dbReference>
<evidence type="ECO:0000256" key="10">
    <source>
        <dbReference type="ARBA" id="ARBA00023128"/>
    </source>
</evidence>
<evidence type="ECO:0000259" key="14">
    <source>
        <dbReference type="PROSITE" id="PS50968"/>
    </source>
</evidence>
<comment type="caution">
    <text evidence="15">The sequence shown here is derived from an EMBL/GenBank/DDBJ whole genome shotgun (WGS) entry which is preliminary data.</text>
</comment>
<dbReference type="EC" id="2.3.1.61" evidence="5"/>
<dbReference type="SUPFAM" id="SSF52777">
    <property type="entry name" value="CoA-dependent acyltransferases"/>
    <property type="match status" value="1"/>
</dbReference>
<dbReference type="Pfam" id="PF00198">
    <property type="entry name" value="2-oxoacid_dh"/>
    <property type="match status" value="1"/>
</dbReference>
<sequence length="408" mass="44876">MKRSILKSSRILASTLGRHHQQQQVRFLHSSPFLLKDITIKVPPMGDSISSGEINEWVKKPGEACAEDEIICKIDTDKVVVEIRAPEAGVLKSIMANAKDTVEVGKEIAILDTEGKPSATAVATPAKTEPQQQQVKKEEPKQTQATTTTPSTPSTPSTTPAQPQQTSATASTTPFARTERRVKMTRIRSKIAERLKEAQNTYAMLTTFNEIDMKKIMELRKANQDEFQERHDGLKLGFMGAFCKAASIALQEVPAVNAIIDNGEIVYRDYVDISVAVATPTGLVVPVVRNVESKSIAQVERDIANLGEKARKNQIQIDDMKGGTFTISNGGVFGSLMGTPIINPPQSAILGMHATKNRPVAIGDQVVVRPMMYVALTYDHRIIDGREAVTFLKRVKELIEDPEKMLLY</sequence>
<accession>A0AA88KMG3</accession>
<dbReference type="PROSITE" id="PS50968">
    <property type="entry name" value="BIOTINYL_LIPOYL"/>
    <property type="match status" value="1"/>
</dbReference>
<dbReference type="GO" id="GO:0004149">
    <property type="term" value="F:dihydrolipoyllysine-residue succinyltransferase activity"/>
    <property type="evidence" value="ECO:0007669"/>
    <property type="project" value="UniProtKB-EC"/>
</dbReference>
<dbReference type="PANTHER" id="PTHR43416:SF5">
    <property type="entry name" value="DIHYDROLIPOYLLYSINE-RESIDUE SUCCINYLTRANSFERASE COMPONENT OF 2-OXOGLUTARATE DEHYDROGENASE COMPLEX, MITOCHONDRIAL"/>
    <property type="match status" value="1"/>
</dbReference>
<evidence type="ECO:0000256" key="8">
    <source>
        <dbReference type="ARBA" id="ARBA00022823"/>
    </source>
</evidence>
<dbReference type="Pfam" id="PF00364">
    <property type="entry name" value="Biotin_lipoyl"/>
    <property type="match status" value="1"/>
</dbReference>
<evidence type="ECO:0000256" key="11">
    <source>
        <dbReference type="ARBA" id="ARBA00023315"/>
    </source>
</evidence>
<evidence type="ECO:0000256" key="1">
    <source>
        <dbReference type="ARBA" id="ARBA00001938"/>
    </source>
</evidence>
<dbReference type="GeneID" id="68106783"/>
<dbReference type="CDD" id="cd06849">
    <property type="entry name" value="lipoyl_domain"/>
    <property type="match status" value="1"/>
</dbReference>
<dbReference type="Gene3D" id="3.30.559.10">
    <property type="entry name" value="Chloramphenicol acetyltransferase-like domain"/>
    <property type="match status" value="1"/>
</dbReference>
<dbReference type="FunFam" id="3.30.559.10:FF:000006">
    <property type="entry name" value="Dihydrolipoyllysine-residue succinyltransferase component of 2-oxoglutarate dehydrogenase complex, mitochondrial"/>
    <property type="match status" value="1"/>
</dbReference>
<evidence type="ECO:0000256" key="6">
    <source>
        <dbReference type="ARBA" id="ARBA00022532"/>
    </source>
</evidence>
<gene>
    <name evidence="15" type="ORF">C9374_014330</name>
</gene>
<dbReference type="Gene3D" id="2.40.50.100">
    <property type="match status" value="1"/>
</dbReference>
<keyword evidence="8" id="KW-0450">Lipoyl</keyword>
<dbReference type="NCBIfam" id="TIGR01347">
    <property type="entry name" value="sucB"/>
    <property type="match status" value="1"/>
</dbReference>
<dbReference type="GO" id="GO:0045252">
    <property type="term" value="C:oxoglutarate dehydrogenase complex"/>
    <property type="evidence" value="ECO:0007669"/>
    <property type="project" value="InterPro"/>
</dbReference>
<feature type="region of interest" description="Disordered" evidence="13">
    <location>
        <begin position="116"/>
        <end position="183"/>
    </location>
</feature>
<comment type="pathway">
    <text evidence="3">Amino-acid degradation; L-lysine degradation via saccharopine pathway; glutaryl-CoA from L-lysine: step 6/6.</text>
</comment>
<dbReference type="Proteomes" id="UP000816034">
    <property type="component" value="Unassembled WGS sequence"/>
</dbReference>
<evidence type="ECO:0000256" key="3">
    <source>
        <dbReference type="ARBA" id="ARBA00005145"/>
    </source>
</evidence>
<comment type="cofactor">
    <cofactor evidence="1">
        <name>(R)-lipoate</name>
        <dbReference type="ChEBI" id="CHEBI:83088"/>
    </cofactor>
</comment>
<evidence type="ECO:0000256" key="4">
    <source>
        <dbReference type="ARBA" id="ARBA00007317"/>
    </source>
</evidence>
<dbReference type="InterPro" id="IPR023213">
    <property type="entry name" value="CAT-like_dom_sf"/>
</dbReference>
<evidence type="ECO:0000256" key="7">
    <source>
        <dbReference type="ARBA" id="ARBA00022679"/>
    </source>
</evidence>
<dbReference type="InterPro" id="IPR050537">
    <property type="entry name" value="2-oxoacid_dehydrogenase"/>
</dbReference>
<dbReference type="PANTHER" id="PTHR43416">
    <property type="entry name" value="DIHYDROLIPOYLLYSINE-RESIDUE SUCCINYLTRANSFERASE COMPONENT OF 2-OXOGLUTARATE DEHYDROGENASE COMPLEX, MITOCHONDRIAL-RELATED"/>
    <property type="match status" value="1"/>
</dbReference>
<evidence type="ECO:0000256" key="13">
    <source>
        <dbReference type="SAM" id="MobiDB-lite"/>
    </source>
</evidence>
<reference evidence="15 16" key="1">
    <citation type="journal article" date="2018" name="BMC Genomics">
        <title>The genome of Naegleria lovaniensis, the basis for a comparative approach to unravel pathogenicity factors of the human pathogenic amoeba N. fowleri.</title>
        <authorList>
            <person name="Liechti N."/>
            <person name="Schurch N."/>
            <person name="Bruggmann R."/>
            <person name="Wittwer M."/>
        </authorList>
    </citation>
    <scope>NUCLEOTIDE SEQUENCE [LARGE SCALE GENOMIC DNA]</scope>
    <source>
        <strain evidence="15 16">ATCC 30569</strain>
    </source>
</reference>
<dbReference type="RefSeq" id="XP_044552922.1">
    <property type="nucleotide sequence ID" value="XM_044690306.1"/>
</dbReference>
<evidence type="ECO:0000313" key="16">
    <source>
        <dbReference type="Proteomes" id="UP000816034"/>
    </source>
</evidence>
<feature type="domain" description="Lipoyl-binding" evidence="14">
    <location>
        <begin position="37"/>
        <end position="112"/>
    </location>
</feature>
<keyword evidence="11" id="KW-0012">Acyltransferase</keyword>
<dbReference type="AlphaFoldDB" id="A0AA88KMG3"/>
<dbReference type="EMBL" id="PYSW02000008">
    <property type="protein sequence ID" value="KAG2388930.1"/>
    <property type="molecule type" value="Genomic_DNA"/>
</dbReference>
<dbReference type="GO" id="GO:0005739">
    <property type="term" value="C:mitochondrion"/>
    <property type="evidence" value="ECO:0007669"/>
    <property type="project" value="UniProtKB-SubCell"/>
</dbReference>
<evidence type="ECO:0000256" key="2">
    <source>
        <dbReference type="ARBA" id="ARBA00004173"/>
    </source>
</evidence>
<dbReference type="InterPro" id="IPR000089">
    <property type="entry name" value="Biotin_lipoyl"/>
</dbReference>
<evidence type="ECO:0000256" key="9">
    <source>
        <dbReference type="ARBA" id="ARBA00022946"/>
    </source>
</evidence>